<name>A0A0L8I0M0_OCTBM</name>
<dbReference type="EMBL" id="KQ416822">
    <property type="protein sequence ID" value="KOF95017.1"/>
    <property type="molecule type" value="Genomic_DNA"/>
</dbReference>
<accession>A0A0L8I0M0</accession>
<evidence type="ECO:0000313" key="1">
    <source>
        <dbReference type="EMBL" id="KOF95017.1"/>
    </source>
</evidence>
<reference evidence="1" key="1">
    <citation type="submission" date="2015-07" db="EMBL/GenBank/DDBJ databases">
        <title>MeaNS - Measles Nucleotide Surveillance Program.</title>
        <authorList>
            <person name="Tran T."/>
            <person name="Druce J."/>
        </authorList>
    </citation>
    <scope>NUCLEOTIDE SEQUENCE</scope>
    <source>
        <strain evidence="1">UCB-OBI-ISO-001</strain>
        <tissue evidence="1">Gonad</tissue>
    </source>
</reference>
<dbReference type="AlphaFoldDB" id="A0A0L8I0M0"/>
<sequence length="65" mass="7538">MDEMPINISQDGFSFRLGLQIYKQHRCHCDTAAEIFDSRQSHAASLLTIFFIIQHDVDEPVLHHN</sequence>
<proteinExistence type="predicted"/>
<protein>
    <submittedName>
        <fullName evidence="1">Uncharacterized protein</fullName>
    </submittedName>
</protein>
<gene>
    <name evidence="1" type="ORF">OCBIM_22039783mg</name>
</gene>
<organism evidence="1">
    <name type="scientific">Octopus bimaculoides</name>
    <name type="common">California two-spotted octopus</name>
    <dbReference type="NCBI Taxonomy" id="37653"/>
    <lineage>
        <taxon>Eukaryota</taxon>
        <taxon>Metazoa</taxon>
        <taxon>Spiralia</taxon>
        <taxon>Lophotrochozoa</taxon>
        <taxon>Mollusca</taxon>
        <taxon>Cephalopoda</taxon>
        <taxon>Coleoidea</taxon>
        <taxon>Octopodiformes</taxon>
        <taxon>Octopoda</taxon>
        <taxon>Incirrata</taxon>
        <taxon>Octopodidae</taxon>
        <taxon>Octopus</taxon>
    </lineage>
</organism>